<organism evidence="1 2">
    <name type="scientific">Phlebia brevispora</name>
    <dbReference type="NCBI Taxonomy" id="194682"/>
    <lineage>
        <taxon>Eukaryota</taxon>
        <taxon>Fungi</taxon>
        <taxon>Dikarya</taxon>
        <taxon>Basidiomycota</taxon>
        <taxon>Agaricomycotina</taxon>
        <taxon>Agaricomycetes</taxon>
        <taxon>Polyporales</taxon>
        <taxon>Meruliaceae</taxon>
        <taxon>Phlebia</taxon>
    </lineage>
</organism>
<sequence length="757" mass="85385">MASSISNTAYSKSTRALINFITELRALGAQADFDLPRIAVVGNQSVGEVIQFVQSSLIEAISGITVPRATGTCTRCPMECRLVHTPPPSSWKCQVLLRLETDEDGNRVTAKEIPFGPELHDKDELEVMLRRAQLAVLNPSLPPSFFEDFDSKSLKPGETPEGSERQLAFSNNVVCLDVHGPDVTDLSFIDLPGIISYVADGEDRGSIEAIKNMVTTYIQGNTLILLTITMRDDIDNQGAALLAKEADEYGLRTIGVLTKPDLIQAGEEDAWLRVLEGASHHLKHGYYIVKQPSPQDLADGISFEEARQKEAMFFENNFPWCTKPTLRNRMGTPNLTKELSRLLGNVINQGLSALRKDSKETHRQVSKDLESLPPPPPENAASELLHLVTSFSAEIDHLIQGREQYEALIQRYRPAYKDFKRDIRRTAPRMVPFKKQDNMGNSDNAFSDVLDSDEGLDNDRDEAKAKDSGIQDAESGYASSDGSGDVLLPEPMYLDEVRDHIERSLTRQLPHYVPFTSQVFLIERFCADWDVHCQKCFSVVHDATLTILRQCVESHFGRFRTVLRDRVNMIVDDLVERCRSDTLKRIDWMLKLENPPYTENDHYYSRYHEEYMTRYKKARQGPTLPAVTPEAVNEALAALVKIGHAGILEDHLSRLYGADAYERELDVMAGTSAYFHIAYKRIIDNIPRIIDHDFLPTIGKELQKALIDGLDLSTEHAMERARAYLAEDVEVAAQRQFLTQKKERLNAVLKKLYEFGI</sequence>
<protein>
    <submittedName>
        <fullName evidence="1">Uncharacterized protein</fullName>
    </submittedName>
</protein>
<accession>A0ACC1TEK4</accession>
<dbReference type="Proteomes" id="UP001148662">
    <property type="component" value="Unassembled WGS sequence"/>
</dbReference>
<evidence type="ECO:0000313" key="2">
    <source>
        <dbReference type="Proteomes" id="UP001148662"/>
    </source>
</evidence>
<reference evidence="1" key="1">
    <citation type="submission" date="2022-07" db="EMBL/GenBank/DDBJ databases">
        <title>Genome Sequence of Phlebia brevispora.</title>
        <authorList>
            <person name="Buettner E."/>
        </authorList>
    </citation>
    <scope>NUCLEOTIDE SEQUENCE</scope>
    <source>
        <strain evidence="1">MPL23</strain>
    </source>
</reference>
<name>A0ACC1TEK4_9APHY</name>
<proteinExistence type="predicted"/>
<dbReference type="EMBL" id="JANHOG010000022">
    <property type="protein sequence ID" value="KAJ3559503.1"/>
    <property type="molecule type" value="Genomic_DNA"/>
</dbReference>
<keyword evidence="2" id="KW-1185">Reference proteome</keyword>
<comment type="caution">
    <text evidence="1">The sequence shown here is derived from an EMBL/GenBank/DDBJ whole genome shotgun (WGS) entry which is preliminary data.</text>
</comment>
<gene>
    <name evidence="1" type="ORF">NM688_g304</name>
</gene>
<evidence type="ECO:0000313" key="1">
    <source>
        <dbReference type="EMBL" id="KAJ3559503.1"/>
    </source>
</evidence>